<dbReference type="InterPro" id="IPR015341">
    <property type="entry name" value="Glyco_hydro_38_cen"/>
</dbReference>
<gene>
    <name evidence="6" type="ORF">HPT30_22950</name>
</gene>
<keyword evidence="3" id="KW-0378">Hydrolase</keyword>
<dbReference type="Gene3D" id="2.60.40.2220">
    <property type="match status" value="1"/>
</dbReference>
<dbReference type="PANTHER" id="PTHR46017">
    <property type="entry name" value="ALPHA-MANNOSIDASE 2C1"/>
    <property type="match status" value="1"/>
</dbReference>
<dbReference type="InterPro" id="IPR011013">
    <property type="entry name" value="Gal_mutarotase_sf_dom"/>
</dbReference>
<dbReference type="SMART" id="SM00872">
    <property type="entry name" value="Alpha-mann_mid"/>
    <property type="match status" value="1"/>
</dbReference>
<name>A0A850ERS0_9BACL</name>
<dbReference type="Proteomes" id="UP000564806">
    <property type="component" value="Unassembled WGS sequence"/>
</dbReference>
<dbReference type="Pfam" id="PF01074">
    <property type="entry name" value="Glyco_hydro_38N"/>
    <property type="match status" value="1"/>
</dbReference>
<dbReference type="PANTHER" id="PTHR46017:SF1">
    <property type="entry name" value="ALPHA-MANNOSIDASE 2C1"/>
    <property type="match status" value="1"/>
</dbReference>
<accession>A0A850ERS0</accession>
<evidence type="ECO:0000256" key="3">
    <source>
        <dbReference type="ARBA" id="ARBA00022801"/>
    </source>
</evidence>
<dbReference type="Pfam" id="PF09261">
    <property type="entry name" value="Alpha-mann_mid"/>
    <property type="match status" value="1"/>
</dbReference>
<dbReference type="EMBL" id="JABWCS010000218">
    <property type="protein sequence ID" value="NUU63216.1"/>
    <property type="molecule type" value="Genomic_DNA"/>
</dbReference>
<dbReference type="Gene3D" id="3.20.110.10">
    <property type="entry name" value="Glycoside hydrolase 38, N terminal domain"/>
    <property type="match status" value="1"/>
</dbReference>
<dbReference type="InterPro" id="IPR027291">
    <property type="entry name" value="Glyco_hydro_38_N_sf"/>
</dbReference>
<dbReference type="GO" id="GO:0009313">
    <property type="term" value="P:oligosaccharide catabolic process"/>
    <property type="evidence" value="ECO:0007669"/>
    <property type="project" value="TreeGrafter"/>
</dbReference>
<comment type="caution">
    <text evidence="6">The sequence shown here is derived from an EMBL/GenBank/DDBJ whole genome shotgun (WGS) entry which is preliminary data.</text>
</comment>
<evidence type="ECO:0000313" key="6">
    <source>
        <dbReference type="EMBL" id="NUU63216.1"/>
    </source>
</evidence>
<evidence type="ECO:0000256" key="4">
    <source>
        <dbReference type="ARBA" id="ARBA00023295"/>
    </source>
</evidence>
<dbReference type="GO" id="GO:0030246">
    <property type="term" value="F:carbohydrate binding"/>
    <property type="evidence" value="ECO:0007669"/>
    <property type="project" value="InterPro"/>
</dbReference>
<dbReference type="Pfam" id="PF07748">
    <property type="entry name" value="Glyco_hydro_38C"/>
    <property type="match status" value="1"/>
</dbReference>
<dbReference type="Gene3D" id="2.70.98.30">
    <property type="entry name" value="Golgi alpha-mannosidase II, domain 4"/>
    <property type="match status" value="1"/>
</dbReference>
<keyword evidence="4" id="KW-0326">Glycosidase</keyword>
<dbReference type="SUPFAM" id="SSF74650">
    <property type="entry name" value="Galactose mutarotase-like"/>
    <property type="match status" value="1"/>
</dbReference>
<evidence type="ECO:0000259" key="5">
    <source>
        <dbReference type="SMART" id="SM00872"/>
    </source>
</evidence>
<evidence type="ECO:0000256" key="2">
    <source>
        <dbReference type="ARBA" id="ARBA00022723"/>
    </source>
</evidence>
<evidence type="ECO:0000313" key="7">
    <source>
        <dbReference type="Proteomes" id="UP000564806"/>
    </source>
</evidence>
<dbReference type="InterPro" id="IPR037094">
    <property type="entry name" value="Glyco_hydro_38_cen_sf"/>
</dbReference>
<evidence type="ECO:0000256" key="1">
    <source>
        <dbReference type="ARBA" id="ARBA00009792"/>
    </source>
</evidence>
<reference evidence="6" key="1">
    <citation type="submission" date="2020-06" db="EMBL/GenBank/DDBJ databases">
        <title>Paenibacillus sp. nov., isolated from soil.</title>
        <authorList>
            <person name="Seo Y.L."/>
        </authorList>
    </citation>
    <scope>NUCLEOTIDE SEQUENCE [LARGE SCALE GENOMIC DNA]</scope>
    <source>
        <strain evidence="6">JW14</strain>
    </source>
</reference>
<dbReference type="FunFam" id="3.20.110.10:FF:000002">
    <property type="entry name" value="alpha-mannosidase 2C1 isoform X1"/>
    <property type="match status" value="1"/>
</dbReference>
<protein>
    <submittedName>
        <fullName evidence="6">Alpha-mannosidase</fullName>
    </submittedName>
</protein>
<proteinExistence type="inferred from homology"/>
<dbReference type="InterPro" id="IPR011330">
    <property type="entry name" value="Glyco_hydro/deAcase_b/a-brl"/>
</dbReference>
<dbReference type="InterPro" id="IPR028995">
    <property type="entry name" value="Glyco_hydro_57/38_cen_sf"/>
</dbReference>
<organism evidence="6 7">
    <name type="scientific">Paenibacillus agri</name>
    <dbReference type="NCBI Taxonomy" id="2744309"/>
    <lineage>
        <taxon>Bacteria</taxon>
        <taxon>Bacillati</taxon>
        <taxon>Bacillota</taxon>
        <taxon>Bacilli</taxon>
        <taxon>Bacillales</taxon>
        <taxon>Paenibacillaceae</taxon>
        <taxon>Paenibacillus</taxon>
    </lineage>
</organism>
<dbReference type="SUPFAM" id="SSF88713">
    <property type="entry name" value="Glycoside hydrolase/deacetylase"/>
    <property type="match status" value="1"/>
</dbReference>
<dbReference type="Gene3D" id="1.20.1270.50">
    <property type="entry name" value="Glycoside hydrolase family 38, central domain"/>
    <property type="match status" value="1"/>
</dbReference>
<dbReference type="GO" id="GO:0004559">
    <property type="term" value="F:alpha-mannosidase activity"/>
    <property type="evidence" value="ECO:0007669"/>
    <property type="project" value="InterPro"/>
</dbReference>
<dbReference type="GO" id="GO:0006013">
    <property type="term" value="P:mannose metabolic process"/>
    <property type="evidence" value="ECO:0007669"/>
    <property type="project" value="InterPro"/>
</dbReference>
<keyword evidence="7" id="KW-1185">Reference proteome</keyword>
<sequence length="1037" mass="117839">MLNEKQINRMLSKLQRFETTLEPMLFQPIDQVEMSMFHTDRQFHAIPEEERFTPCLPGDRYQGEGSYCWFKGQYAVPAEHDGKTLYIKPNIEGYEAMLWVNGKPFGTFCSKIVVTGHGNHYCDLLKQQVDAGEAIDIALEYYAGHYVKGCFPYEDNGLRTFDYAYNGVDICVMDEIIADFYFDLRTVNQLASSLDAHSFRRAVILNALTEVHKVLYYSLEYVEREAFYDGLRLAAPLLKDVLKSTNSDSAPFAGLIGHSHMDTVWLWHRDETIKKCARTYSNQISLMERYPEYKFIQSSAYHTEMIRLNYPDLFEDIRQKVQEGRYEPNGAVWVECDCNITSGESMIRQFLWGQRYTREHFNYTSNAFWLPDTFGYSAAIPQIMKGCGVDYFLTTKLSWNDTTDFPYETFYWKGIDGTQVLTHFNRTHIWPDAESVIDFVVDGKRHHDPIREKTVNNMRLLSYGFGDGGGGPQFEMIEMARRIKDLEGVPRTAHVTAGEFMRKLEASVVNPSTHTGELYLQLHRGTLTNQHTIKRNNRKAEFLLRNLEYITVAEAVKAGSIVTDEGIRSLMETLLVNQFHDTLPGTCIPRAHDQTNEEMTALLHDGENLLLERLSLQDVEGSLTVINTLSFDREDALYLAVAEGQIVEGGYPQQHFVDLSGRHKLTVGGLHIPALSSSALKLVAGAPDPSSAFSYDGDTLETPFAIIVFDENGFIRSFTDKRNGRELRGDGLPLNTFLMAEDAPSAWDSWDIDADIELKLVPCAKLLSREVVADGAVEFRIRSRYELSPLSSLNQDMIFYAASPEVRFETVMNWQDDHRLLKTAFPTSIHTDFVRQEVQFGYLRRPTTRNTNEEKAMFEVLNHKYSDLSENRYGIALLNDCKYGISVLGSEMRLTLHKGGVRPDYRGDKGLHECTYSFYPHDEGFAASSVIQPAYQLNCPPLVIAGQTEIAPLATIAADNVIIETIKPCEDGERAFILRLYEAEGTYTRTHLKLGSAGLTAQALTNMLEEPLEPLGGRSEAELVFRPFEIKTVKIAY</sequence>
<dbReference type="InterPro" id="IPR000602">
    <property type="entry name" value="Glyco_hydro_38_N"/>
</dbReference>
<feature type="domain" description="Glycoside hydrolase family 38 central" evidence="5">
    <location>
        <begin position="521"/>
        <end position="599"/>
    </location>
</feature>
<dbReference type="GO" id="GO:0046872">
    <property type="term" value="F:metal ion binding"/>
    <property type="evidence" value="ECO:0007669"/>
    <property type="project" value="UniProtKB-KW"/>
</dbReference>
<dbReference type="InterPro" id="IPR011682">
    <property type="entry name" value="Glyco_hydro_38_C"/>
</dbReference>
<keyword evidence="2" id="KW-0479">Metal-binding</keyword>
<dbReference type="CDD" id="cd10789">
    <property type="entry name" value="GH38N_AMII_ER_cytosolic"/>
    <property type="match status" value="1"/>
</dbReference>
<dbReference type="SUPFAM" id="SSF88688">
    <property type="entry name" value="Families 57/38 glycoside transferase middle domain"/>
    <property type="match status" value="1"/>
</dbReference>
<dbReference type="Pfam" id="PF17677">
    <property type="entry name" value="Glyco_hydro38C2"/>
    <property type="match status" value="1"/>
</dbReference>
<comment type="similarity">
    <text evidence="1">Belongs to the glycosyl hydrolase 38 family.</text>
</comment>
<dbReference type="InterPro" id="IPR041147">
    <property type="entry name" value="GH38_C"/>
</dbReference>
<dbReference type="AlphaFoldDB" id="A0A850ERS0"/>
<dbReference type="RefSeq" id="WP_175373639.1">
    <property type="nucleotide sequence ID" value="NZ_JABWCS010000218.1"/>
</dbReference>